<organism evidence="6 7">
    <name type="scientific">Gallaecimonas pentaromativorans</name>
    <dbReference type="NCBI Taxonomy" id="584787"/>
    <lineage>
        <taxon>Bacteria</taxon>
        <taxon>Pseudomonadati</taxon>
        <taxon>Pseudomonadota</taxon>
        <taxon>Gammaproteobacteria</taxon>
        <taxon>Enterobacterales</taxon>
        <taxon>Gallaecimonadaceae</taxon>
        <taxon>Gallaecimonas</taxon>
    </lineage>
</organism>
<feature type="DNA-binding region" description="OmpR/PhoB-type" evidence="3">
    <location>
        <begin position="125"/>
        <end position="226"/>
    </location>
</feature>
<dbReference type="SUPFAM" id="SSF52172">
    <property type="entry name" value="CheY-like"/>
    <property type="match status" value="1"/>
</dbReference>
<dbReference type="SMART" id="SM00862">
    <property type="entry name" value="Trans_reg_C"/>
    <property type="match status" value="1"/>
</dbReference>
<reference evidence="6 7" key="1">
    <citation type="submission" date="2018-11" db="EMBL/GenBank/DDBJ databases">
        <title>Genomic Encyclopedia of Type Strains, Phase IV (KMG-IV): sequencing the most valuable type-strain genomes for metagenomic binning, comparative biology and taxonomic classification.</title>
        <authorList>
            <person name="Goeker M."/>
        </authorList>
    </citation>
    <scope>NUCLEOTIDE SEQUENCE [LARGE SCALE GENOMIC DNA]</scope>
    <source>
        <strain evidence="6 7">DSM 21945</strain>
    </source>
</reference>
<name>A0A3N1PBK9_9GAMM</name>
<dbReference type="CDD" id="cd00383">
    <property type="entry name" value="trans_reg_C"/>
    <property type="match status" value="1"/>
</dbReference>
<dbReference type="PANTHER" id="PTHR48111:SF50">
    <property type="entry name" value="KDP OPERON TRANSCRIPTIONAL REGULATORY PROTEIN KDPE"/>
    <property type="match status" value="1"/>
</dbReference>
<evidence type="ECO:0000256" key="2">
    <source>
        <dbReference type="PROSITE-ProRule" id="PRU00169"/>
    </source>
</evidence>
<dbReference type="InterPro" id="IPR001789">
    <property type="entry name" value="Sig_transdc_resp-reg_receiver"/>
</dbReference>
<dbReference type="GO" id="GO:0000156">
    <property type="term" value="F:phosphorelay response regulator activity"/>
    <property type="evidence" value="ECO:0007669"/>
    <property type="project" value="TreeGrafter"/>
</dbReference>
<evidence type="ECO:0000256" key="1">
    <source>
        <dbReference type="ARBA" id="ARBA00023125"/>
    </source>
</evidence>
<protein>
    <submittedName>
        <fullName evidence="6">Two-component system KDP operon response regulator KdpE</fullName>
    </submittedName>
</protein>
<dbReference type="GO" id="GO:0032993">
    <property type="term" value="C:protein-DNA complex"/>
    <property type="evidence" value="ECO:0007669"/>
    <property type="project" value="TreeGrafter"/>
</dbReference>
<feature type="modified residue" description="4-aspartylphosphate" evidence="2">
    <location>
        <position position="52"/>
    </location>
</feature>
<evidence type="ECO:0000313" key="7">
    <source>
        <dbReference type="Proteomes" id="UP000268033"/>
    </source>
</evidence>
<proteinExistence type="predicted"/>
<dbReference type="InterPro" id="IPR011006">
    <property type="entry name" value="CheY-like_superfamily"/>
</dbReference>
<keyword evidence="1 3" id="KW-0238">DNA-binding</keyword>
<dbReference type="GO" id="GO:0006355">
    <property type="term" value="P:regulation of DNA-templated transcription"/>
    <property type="evidence" value="ECO:0007669"/>
    <property type="project" value="InterPro"/>
</dbReference>
<dbReference type="PROSITE" id="PS50110">
    <property type="entry name" value="RESPONSE_REGULATORY"/>
    <property type="match status" value="1"/>
</dbReference>
<dbReference type="EMBL" id="RJUL01000005">
    <property type="protein sequence ID" value="ROQ25953.1"/>
    <property type="molecule type" value="Genomic_DNA"/>
</dbReference>
<dbReference type="Gene3D" id="1.10.10.10">
    <property type="entry name" value="Winged helix-like DNA-binding domain superfamily/Winged helix DNA-binding domain"/>
    <property type="match status" value="1"/>
</dbReference>
<dbReference type="GO" id="GO:0005829">
    <property type="term" value="C:cytosol"/>
    <property type="evidence" value="ECO:0007669"/>
    <property type="project" value="TreeGrafter"/>
</dbReference>
<dbReference type="RefSeq" id="WP_123421649.1">
    <property type="nucleotide sequence ID" value="NZ_RJUL01000005.1"/>
</dbReference>
<dbReference type="AlphaFoldDB" id="A0A3N1PBK9"/>
<sequence length="226" mass="25483">MITVLIVDDEAAIRRFLRLSLAAEGFAVLEAATVHEALTLCRQQHPQLVVLDLGLPDGDGSQVLSAIRRDHDWPVLVLSVREDEAEKVRLLDAGANDYMTKPFGIQEFMARVRVLLRQQLRLTQGGQLRFASSDLELDLPSQTLRHQGRDIRLSKKEFAFLVELLRHPGQVLTQQQLLVAVWGPSHKDDNHYLRIVVANLRRKLGDDAEQPALIETLPGIGYRFMG</sequence>
<dbReference type="InterPro" id="IPR039420">
    <property type="entry name" value="WalR-like"/>
</dbReference>
<keyword evidence="2" id="KW-0597">Phosphoprotein</keyword>
<evidence type="ECO:0000256" key="3">
    <source>
        <dbReference type="PROSITE-ProRule" id="PRU01091"/>
    </source>
</evidence>
<dbReference type="PROSITE" id="PS51755">
    <property type="entry name" value="OMPR_PHOB"/>
    <property type="match status" value="1"/>
</dbReference>
<evidence type="ECO:0000259" key="5">
    <source>
        <dbReference type="PROSITE" id="PS51755"/>
    </source>
</evidence>
<keyword evidence="7" id="KW-1185">Reference proteome</keyword>
<dbReference type="Pfam" id="PF00072">
    <property type="entry name" value="Response_reg"/>
    <property type="match status" value="1"/>
</dbReference>
<dbReference type="STRING" id="584787.GCA_001247655_03017"/>
<dbReference type="Gene3D" id="3.40.50.2300">
    <property type="match status" value="1"/>
</dbReference>
<dbReference type="Proteomes" id="UP000268033">
    <property type="component" value="Unassembled WGS sequence"/>
</dbReference>
<dbReference type="PANTHER" id="PTHR48111">
    <property type="entry name" value="REGULATOR OF RPOS"/>
    <property type="match status" value="1"/>
</dbReference>
<dbReference type="GO" id="GO:0000976">
    <property type="term" value="F:transcription cis-regulatory region binding"/>
    <property type="evidence" value="ECO:0007669"/>
    <property type="project" value="TreeGrafter"/>
</dbReference>
<dbReference type="Gene3D" id="6.10.250.690">
    <property type="match status" value="1"/>
</dbReference>
<feature type="domain" description="Response regulatory" evidence="4">
    <location>
        <begin position="3"/>
        <end position="116"/>
    </location>
</feature>
<evidence type="ECO:0000259" key="4">
    <source>
        <dbReference type="PROSITE" id="PS50110"/>
    </source>
</evidence>
<comment type="caution">
    <text evidence="6">The sequence shown here is derived from an EMBL/GenBank/DDBJ whole genome shotgun (WGS) entry which is preliminary data.</text>
</comment>
<dbReference type="SMART" id="SM00448">
    <property type="entry name" value="REC"/>
    <property type="match status" value="1"/>
</dbReference>
<feature type="domain" description="OmpR/PhoB-type" evidence="5">
    <location>
        <begin position="125"/>
        <end position="226"/>
    </location>
</feature>
<dbReference type="InterPro" id="IPR001867">
    <property type="entry name" value="OmpR/PhoB-type_DNA-bd"/>
</dbReference>
<accession>A0A3N1PBK9</accession>
<dbReference type="Pfam" id="PF00486">
    <property type="entry name" value="Trans_reg_C"/>
    <property type="match status" value="1"/>
</dbReference>
<evidence type="ECO:0000313" key="6">
    <source>
        <dbReference type="EMBL" id="ROQ25953.1"/>
    </source>
</evidence>
<dbReference type="InterPro" id="IPR036388">
    <property type="entry name" value="WH-like_DNA-bd_sf"/>
</dbReference>
<gene>
    <name evidence="6" type="ORF">EDC28_105267</name>
</gene>